<gene>
    <name evidence="2" type="ORF">PEVE_00038220</name>
</gene>
<reference evidence="2 3" key="1">
    <citation type="submission" date="2022-05" db="EMBL/GenBank/DDBJ databases">
        <authorList>
            <consortium name="Genoscope - CEA"/>
            <person name="William W."/>
        </authorList>
    </citation>
    <scope>NUCLEOTIDE SEQUENCE [LARGE SCALE GENOMIC DNA]</scope>
</reference>
<organism evidence="2 3">
    <name type="scientific">Porites evermanni</name>
    <dbReference type="NCBI Taxonomy" id="104178"/>
    <lineage>
        <taxon>Eukaryota</taxon>
        <taxon>Metazoa</taxon>
        <taxon>Cnidaria</taxon>
        <taxon>Anthozoa</taxon>
        <taxon>Hexacorallia</taxon>
        <taxon>Scleractinia</taxon>
        <taxon>Fungiina</taxon>
        <taxon>Poritidae</taxon>
        <taxon>Porites</taxon>
    </lineage>
</organism>
<protein>
    <submittedName>
        <fullName evidence="2">Uncharacterized protein</fullName>
    </submittedName>
</protein>
<dbReference type="EMBL" id="CALNXI010000642">
    <property type="protein sequence ID" value="CAH3030582.1"/>
    <property type="molecule type" value="Genomic_DNA"/>
</dbReference>
<sequence>MRQVRRRLSFHGTSQKDKPATAGTKHGKELKTACISSVTSYPRNDKRFLRMMEMGTHKKQQGNRE</sequence>
<evidence type="ECO:0000313" key="3">
    <source>
        <dbReference type="Proteomes" id="UP001159427"/>
    </source>
</evidence>
<name>A0ABN8MLF9_9CNID</name>
<feature type="non-terminal residue" evidence="2">
    <location>
        <position position="65"/>
    </location>
</feature>
<keyword evidence="3" id="KW-1185">Reference proteome</keyword>
<proteinExistence type="predicted"/>
<feature type="region of interest" description="Disordered" evidence="1">
    <location>
        <begin position="1"/>
        <end position="28"/>
    </location>
</feature>
<evidence type="ECO:0000256" key="1">
    <source>
        <dbReference type="SAM" id="MobiDB-lite"/>
    </source>
</evidence>
<evidence type="ECO:0000313" key="2">
    <source>
        <dbReference type="EMBL" id="CAH3030582.1"/>
    </source>
</evidence>
<comment type="caution">
    <text evidence="2">The sequence shown here is derived from an EMBL/GenBank/DDBJ whole genome shotgun (WGS) entry which is preliminary data.</text>
</comment>
<dbReference type="Proteomes" id="UP001159427">
    <property type="component" value="Unassembled WGS sequence"/>
</dbReference>
<accession>A0ABN8MLF9</accession>